<comment type="similarity">
    <text evidence="2">Belongs to the transient receptor potential (TRP) ion channel family.</text>
</comment>
<feature type="transmembrane region" description="Helical" evidence="8">
    <location>
        <begin position="421"/>
        <end position="448"/>
    </location>
</feature>
<evidence type="ECO:0000256" key="6">
    <source>
        <dbReference type="ARBA" id="ARBA00023136"/>
    </source>
</evidence>
<evidence type="ECO:0000259" key="10">
    <source>
        <dbReference type="SMART" id="SM01320"/>
    </source>
</evidence>
<feature type="domain" description="ML-like" evidence="10">
    <location>
        <begin position="26"/>
        <end position="167"/>
    </location>
</feature>
<feature type="transmembrane region" description="Helical" evidence="8">
    <location>
        <begin position="454"/>
        <end position="479"/>
    </location>
</feature>
<dbReference type="PANTHER" id="PTHR31145:SF5">
    <property type="entry name" value="DUF907 DOMAIN PROTEIN (AFU_ORTHOLOGUE AFUA_2G06100)"/>
    <property type="match status" value="1"/>
</dbReference>
<evidence type="ECO:0000313" key="12">
    <source>
        <dbReference type="Proteomes" id="UP001281003"/>
    </source>
</evidence>
<evidence type="ECO:0000256" key="7">
    <source>
        <dbReference type="SAM" id="MobiDB-lite"/>
    </source>
</evidence>
<keyword evidence="6 8" id="KW-0472">Membrane</keyword>
<sequence length="972" mass="104452">MIRRKRTALGALFAGLVMAQGVMGEDILKTVGFNTCEQDAQVSVQKADITYNNADKTVTFDVAGTSNKVQNVTAHLTVTAYGANIYENTFNPCDAGTFVKQLCPVPAGTFSAKGTQKIPAEFADLVPSIAFQIPDIAAMAKLELQSMEDGKNVACIQSEVTNGKTASVPAVSYVAAGVAGAALILTGISAAGAAVAGGSAAAGSAGGAASSAGMGTISPSFTEVFGFFQGMAMNGMMSVNYPPVYRNFAKNFGFSTGIIPWAAMQTSIDDFRDKTGGNLTQNSFLFLRENATLVFPDNSTMTFHEQNSGTAPVKRAINEFIRLAARQIETSVNLTAPDASSSSESTTPENPDSFRVAVHGIQAYVQELSIPSANMFMTILLIVAIIIAAIIVSFLLVKVVLEFWALFGSFPAKLAGFRKHYWISIARAITSLIMLLYGVWVLYCVFQFTQGDSWAAKVLAGVTLALFTGILAFFSYKIWSTARRLKKMEGDIGGLFDDKNIWVRYSLFYESYRRDYWWIFVPTIIYMFSKSVVLAAADGSGMVQTIAQLAIEGLMLILLIWSRPYERRSGNVINIMIQTVRVLSVVCILVFVEEFGIKQTTQTVTGVVLIAVQSTLTGILAILIVWNAVNACCKANPHVKKRKEMEKLQSRDTLTPLDARNSLLLGRTKTADSTSTFSTLGKPGTTIHDEEKAILASRDSIPPLPDLSLIPGPNQRTSTATTVPLGAPGPDAGNNGTTKLGRIQSGYTMSVYSDYQRSTTPFQFDAAAAPPMPQQPAQTQRFLRTKGSREQLTASPAPMGMAQPPMNPMMRQPTLPNVGVPGGVGYRGMPPTSQQGPRPARSGSAPGAAPGQGQNGGYQMRFQPQRPPRYGAGSQSAGAGVGGYQQRQGSQSSQGGYYGQPQYQQQRQGGSRQGSVSSQQGYGQQRQGSQSSQGGYYGQGQQQRQGGGPVYRPQQQQQQQQWPGQGQGQQYR</sequence>
<feature type="compositionally biased region" description="Low complexity" evidence="7">
    <location>
        <begin position="870"/>
        <end position="972"/>
    </location>
</feature>
<evidence type="ECO:0000256" key="4">
    <source>
        <dbReference type="ARBA" id="ARBA00022729"/>
    </source>
</evidence>
<dbReference type="Pfam" id="PF14558">
    <property type="entry name" value="TRP_N"/>
    <property type="match status" value="1"/>
</dbReference>
<feature type="transmembrane region" description="Helical" evidence="8">
    <location>
        <begin position="516"/>
        <end position="536"/>
    </location>
</feature>
<feature type="transmembrane region" description="Helical" evidence="8">
    <location>
        <begin position="604"/>
        <end position="633"/>
    </location>
</feature>
<dbReference type="InterPro" id="IPR040241">
    <property type="entry name" value="TRP_Flc/Pkd2-like"/>
</dbReference>
<name>A0AAE0U9V5_SORBR</name>
<feature type="chain" id="PRO_5042282604" description="ML-like domain-containing protein" evidence="9">
    <location>
        <begin position="25"/>
        <end position="972"/>
    </location>
</feature>
<feature type="compositionally biased region" description="Low complexity" evidence="7">
    <location>
        <begin position="766"/>
        <end position="780"/>
    </location>
</feature>
<dbReference type="SMART" id="SM01320">
    <property type="entry name" value="TRP_N"/>
    <property type="match status" value="1"/>
</dbReference>
<evidence type="ECO:0000256" key="3">
    <source>
        <dbReference type="ARBA" id="ARBA00022692"/>
    </source>
</evidence>
<keyword evidence="4 9" id="KW-0732">Signal</keyword>
<gene>
    <name evidence="11" type="ORF">B0T20DRAFT_48963</name>
</gene>
<evidence type="ECO:0000256" key="9">
    <source>
        <dbReference type="SAM" id="SignalP"/>
    </source>
</evidence>
<dbReference type="PANTHER" id="PTHR31145">
    <property type="entry name" value="INTEGRAL MEMBRANE PROTEIN (AFU_ORTHOLOGUE AFUA_7G01610)"/>
    <property type="match status" value="1"/>
</dbReference>
<feature type="region of interest" description="Disordered" evidence="7">
    <location>
        <begin position="766"/>
        <end position="972"/>
    </location>
</feature>
<dbReference type="InterPro" id="IPR032800">
    <property type="entry name" value="TRP_N"/>
</dbReference>
<dbReference type="Proteomes" id="UP001281003">
    <property type="component" value="Unassembled WGS sequence"/>
</dbReference>
<evidence type="ECO:0000256" key="1">
    <source>
        <dbReference type="ARBA" id="ARBA00004141"/>
    </source>
</evidence>
<dbReference type="GO" id="GO:0055085">
    <property type="term" value="P:transmembrane transport"/>
    <property type="evidence" value="ECO:0007669"/>
    <property type="project" value="TreeGrafter"/>
</dbReference>
<evidence type="ECO:0000256" key="8">
    <source>
        <dbReference type="SAM" id="Phobius"/>
    </source>
</evidence>
<proteinExistence type="inferred from homology"/>
<dbReference type="GO" id="GO:0016020">
    <property type="term" value="C:membrane"/>
    <property type="evidence" value="ECO:0007669"/>
    <property type="project" value="UniProtKB-SubCell"/>
</dbReference>
<reference evidence="11" key="1">
    <citation type="journal article" date="2023" name="Mol. Phylogenet. Evol.">
        <title>Genome-scale phylogeny and comparative genomics of the fungal order Sordariales.</title>
        <authorList>
            <person name="Hensen N."/>
            <person name="Bonometti L."/>
            <person name="Westerberg I."/>
            <person name="Brannstrom I.O."/>
            <person name="Guillou S."/>
            <person name="Cros-Aarteil S."/>
            <person name="Calhoun S."/>
            <person name="Haridas S."/>
            <person name="Kuo A."/>
            <person name="Mondo S."/>
            <person name="Pangilinan J."/>
            <person name="Riley R."/>
            <person name="LaButti K."/>
            <person name="Andreopoulos B."/>
            <person name="Lipzen A."/>
            <person name="Chen C."/>
            <person name="Yan M."/>
            <person name="Daum C."/>
            <person name="Ng V."/>
            <person name="Clum A."/>
            <person name="Steindorff A."/>
            <person name="Ohm R.A."/>
            <person name="Martin F."/>
            <person name="Silar P."/>
            <person name="Natvig D.O."/>
            <person name="Lalanne C."/>
            <person name="Gautier V."/>
            <person name="Ament-Velasquez S.L."/>
            <person name="Kruys A."/>
            <person name="Hutchinson M.I."/>
            <person name="Powell A.J."/>
            <person name="Barry K."/>
            <person name="Miller A.N."/>
            <person name="Grigoriev I.V."/>
            <person name="Debuchy R."/>
            <person name="Gladieux P."/>
            <person name="Hiltunen Thoren M."/>
            <person name="Johannesson H."/>
        </authorList>
    </citation>
    <scope>NUCLEOTIDE SEQUENCE</scope>
    <source>
        <strain evidence="11">FGSC 1904</strain>
    </source>
</reference>
<keyword evidence="12" id="KW-1185">Reference proteome</keyword>
<reference evidence="11" key="2">
    <citation type="submission" date="2023-07" db="EMBL/GenBank/DDBJ databases">
        <authorList>
            <consortium name="Lawrence Berkeley National Laboratory"/>
            <person name="Haridas S."/>
            <person name="Hensen N."/>
            <person name="Bonometti L."/>
            <person name="Westerberg I."/>
            <person name="Brannstrom I.O."/>
            <person name="Guillou S."/>
            <person name="Cros-Aarteil S."/>
            <person name="Calhoun S."/>
            <person name="Kuo A."/>
            <person name="Mondo S."/>
            <person name="Pangilinan J."/>
            <person name="Riley R."/>
            <person name="LaButti K."/>
            <person name="Andreopoulos B."/>
            <person name="Lipzen A."/>
            <person name="Chen C."/>
            <person name="Yanf M."/>
            <person name="Daum C."/>
            <person name="Ng V."/>
            <person name="Clum A."/>
            <person name="Steindorff A."/>
            <person name="Ohm R."/>
            <person name="Martin F."/>
            <person name="Silar P."/>
            <person name="Natvig D."/>
            <person name="Lalanne C."/>
            <person name="Gautier V."/>
            <person name="Ament-velasquez S.L."/>
            <person name="Kruys A."/>
            <person name="Hutchinson M.I."/>
            <person name="Powell A.J."/>
            <person name="Barry K."/>
            <person name="Miller A.N."/>
            <person name="Grigoriev I.V."/>
            <person name="Debuchy R."/>
            <person name="Gladieux P."/>
            <person name="Thoren M.H."/>
            <person name="Johannesson H."/>
        </authorList>
    </citation>
    <scope>NUCLEOTIDE SEQUENCE</scope>
    <source>
        <strain evidence="11">FGSC 1904</strain>
    </source>
</reference>
<comment type="subcellular location">
    <subcellularLocation>
        <location evidence="1">Membrane</location>
        <topology evidence="1">Multi-pass membrane protein</topology>
    </subcellularLocation>
</comment>
<feature type="transmembrane region" description="Helical" evidence="8">
    <location>
        <begin position="542"/>
        <end position="561"/>
    </location>
</feature>
<keyword evidence="5 8" id="KW-1133">Transmembrane helix</keyword>
<evidence type="ECO:0000256" key="2">
    <source>
        <dbReference type="ARBA" id="ARBA00010642"/>
    </source>
</evidence>
<accession>A0AAE0U9V5</accession>
<feature type="transmembrane region" description="Helical" evidence="8">
    <location>
        <begin position="375"/>
        <end position="401"/>
    </location>
</feature>
<evidence type="ECO:0000313" key="11">
    <source>
        <dbReference type="EMBL" id="KAK3395935.1"/>
    </source>
</evidence>
<dbReference type="Pfam" id="PF06011">
    <property type="entry name" value="TRP"/>
    <property type="match status" value="1"/>
</dbReference>
<feature type="transmembrane region" description="Helical" evidence="8">
    <location>
        <begin position="573"/>
        <end position="592"/>
    </location>
</feature>
<comment type="caution">
    <text evidence="11">The sequence shown here is derived from an EMBL/GenBank/DDBJ whole genome shotgun (WGS) entry which is preliminary data.</text>
</comment>
<dbReference type="InterPro" id="IPR010308">
    <property type="entry name" value="TRP_C"/>
</dbReference>
<dbReference type="GO" id="GO:0009272">
    <property type="term" value="P:fungal-type cell wall biogenesis"/>
    <property type="evidence" value="ECO:0007669"/>
    <property type="project" value="TreeGrafter"/>
</dbReference>
<dbReference type="EMBL" id="JAUTDP010000010">
    <property type="protein sequence ID" value="KAK3395935.1"/>
    <property type="molecule type" value="Genomic_DNA"/>
</dbReference>
<feature type="signal peptide" evidence="9">
    <location>
        <begin position="1"/>
        <end position="24"/>
    </location>
</feature>
<dbReference type="AlphaFoldDB" id="A0AAE0U9V5"/>
<feature type="compositionally biased region" description="Low complexity" evidence="7">
    <location>
        <begin position="836"/>
        <end position="852"/>
    </location>
</feature>
<organism evidence="11 12">
    <name type="scientific">Sordaria brevicollis</name>
    <dbReference type="NCBI Taxonomy" id="83679"/>
    <lineage>
        <taxon>Eukaryota</taxon>
        <taxon>Fungi</taxon>
        <taxon>Dikarya</taxon>
        <taxon>Ascomycota</taxon>
        <taxon>Pezizomycotina</taxon>
        <taxon>Sordariomycetes</taxon>
        <taxon>Sordariomycetidae</taxon>
        <taxon>Sordariales</taxon>
        <taxon>Sordariaceae</taxon>
        <taxon>Sordaria</taxon>
    </lineage>
</organism>
<protein>
    <recommendedName>
        <fullName evidence="10">ML-like domain-containing protein</fullName>
    </recommendedName>
</protein>
<evidence type="ECO:0000256" key="5">
    <source>
        <dbReference type="ARBA" id="ARBA00022989"/>
    </source>
</evidence>
<keyword evidence="3 8" id="KW-0812">Transmembrane</keyword>